<dbReference type="InterPro" id="IPR021346">
    <property type="entry name" value="Tma16"/>
</dbReference>
<evidence type="ECO:0000313" key="3">
    <source>
        <dbReference type="EMBL" id="GAB1317607.1"/>
    </source>
</evidence>
<proteinExistence type="inferred from homology"/>
<dbReference type="Pfam" id="PF11176">
    <property type="entry name" value="Tma16"/>
    <property type="match status" value="1"/>
</dbReference>
<evidence type="ECO:0000256" key="1">
    <source>
        <dbReference type="ARBA" id="ARBA00034127"/>
    </source>
</evidence>
<reference evidence="3 4" key="1">
    <citation type="submission" date="2024-09" db="EMBL/GenBank/DDBJ databases">
        <title>Itraconazole resistance in Madurella fahalii resulting from another homologue of gene encoding cytochrome P450 14-alpha sterol demethylase (CYP51).</title>
        <authorList>
            <person name="Yoshioka I."/>
            <person name="Fahal A.H."/>
            <person name="Kaneko S."/>
            <person name="Yaguchi T."/>
        </authorList>
    </citation>
    <scope>NUCLEOTIDE SEQUENCE [LARGE SCALE GENOMIC DNA]</scope>
    <source>
        <strain evidence="3 4">IFM 68171</strain>
    </source>
</reference>
<keyword evidence="4" id="KW-1185">Reference proteome</keyword>
<gene>
    <name evidence="3" type="primary">TMA16</name>
    <name evidence="3" type="ORF">MFIFM68171_07817</name>
</gene>
<dbReference type="Proteomes" id="UP001628179">
    <property type="component" value="Unassembled WGS sequence"/>
</dbReference>
<comment type="similarity">
    <text evidence="1">Belongs to the TMA16 family.</text>
</comment>
<comment type="caution">
    <text evidence="3">The sequence shown here is derived from an EMBL/GenBank/DDBJ whole genome shotgun (WGS) entry which is preliminary data.</text>
</comment>
<sequence length="179" mass="20988">MAKTLEKTRKQIAKKRNGTVEALHQKSRDSKRLHRAQVRDDRLEKIAEARRKKDQPLLNRASFFQEFVREHENKPLELGAIQSKISEFVHQHDEEYEEVKRARRPGRPPSTKEDLLRMKIFALEKEHRDGFYMPDLTTEQNVQLLSRWEGSWSYLANLAWVKVSATGTVKPSNFPPQGL</sequence>
<dbReference type="Gene3D" id="1.20.1440.170">
    <property type="entry name" value="Translation machinery-associated protein 16-like"/>
    <property type="match status" value="1"/>
</dbReference>
<accession>A0ABQ0GIP6</accession>
<protein>
    <submittedName>
        <fullName evidence="3">Translation machinery-associated protein 16</fullName>
    </submittedName>
</protein>
<feature type="region of interest" description="Disordered" evidence="2">
    <location>
        <begin position="1"/>
        <end position="37"/>
    </location>
</feature>
<evidence type="ECO:0000313" key="4">
    <source>
        <dbReference type="Proteomes" id="UP001628179"/>
    </source>
</evidence>
<dbReference type="RefSeq" id="XP_070919338.1">
    <property type="nucleotide sequence ID" value="XM_071063237.1"/>
</dbReference>
<dbReference type="PANTHER" id="PTHR13349">
    <property type="entry name" value="TRANSLATION MACHINERY-ASSOCIATED PROTEIN 16"/>
    <property type="match status" value="1"/>
</dbReference>
<name>A0ABQ0GIP6_9PEZI</name>
<evidence type="ECO:0000256" key="2">
    <source>
        <dbReference type="SAM" id="MobiDB-lite"/>
    </source>
</evidence>
<dbReference type="PANTHER" id="PTHR13349:SF2">
    <property type="entry name" value="TRANSLATION MACHINERY-ASSOCIATED PROTEIN 16"/>
    <property type="match status" value="1"/>
</dbReference>
<dbReference type="EMBL" id="BAAFSV010000004">
    <property type="protein sequence ID" value="GAB1317607.1"/>
    <property type="molecule type" value="Genomic_DNA"/>
</dbReference>
<dbReference type="InterPro" id="IPR038356">
    <property type="entry name" value="Tma16_sf"/>
</dbReference>
<dbReference type="GeneID" id="98178560"/>
<organism evidence="3 4">
    <name type="scientific">Madurella fahalii</name>
    <dbReference type="NCBI Taxonomy" id="1157608"/>
    <lineage>
        <taxon>Eukaryota</taxon>
        <taxon>Fungi</taxon>
        <taxon>Dikarya</taxon>
        <taxon>Ascomycota</taxon>
        <taxon>Pezizomycotina</taxon>
        <taxon>Sordariomycetes</taxon>
        <taxon>Sordariomycetidae</taxon>
        <taxon>Sordariales</taxon>
        <taxon>Sordariales incertae sedis</taxon>
        <taxon>Madurella</taxon>
    </lineage>
</organism>